<feature type="signal peptide" evidence="1">
    <location>
        <begin position="1"/>
        <end position="21"/>
    </location>
</feature>
<reference evidence="2 3" key="1">
    <citation type="submission" date="2020-03" db="EMBL/GenBank/DDBJ databases">
        <title>Roseomonas stagni sp. nov., isolated from pond water in Japan.</title>
        <authorList>
            <person name="Furuhata K."/>
            <person name="Miyamoto H."/>
            <person name="Goto K."/>
        </authorList>
    </citation>
    <scope>NUCLEOTIDE SEQUENCE [LARGE SCALE GENOMIC DNA]</scope>
    <source>
        <strain evidence="2 3">PeD5</strain>
    </source>
</reference>
<comment type="caution">
    <text evidence="2">The sequence shown here is derived from an EMBL/GenBank/DDBJ whole genome shotgun (WGS) entry which is preliminary data.</text>
</comment>
<evidence type="ECO:0000256" key="1">
    <source>
        <dbReference type="SAM" id="SignalP"/>
    </source>
</evidence>
<dbReference type="RefSeq" id="WP_164692916.1">
    <property type="nucleotide sequence ID" value="NZ_JAAIKB010000001.1"/>
</dbReference>
<dbReference type="Proteomes" id="UP000475385">
    <property type="component" value="Unassembled WGS sequence"/>
</dbReference>
<dbReference type="AlphaFoldDB" id="A0A6M1LFP6"/>
<evidence type="ECO:0008006" key="4">
    <source>
        <dbReference type="Google" id="ProtNLM"/>
    </source>
</evidence>
<proteinExistence type="predicted"/>
<dbReference type="InterPro" id="IPR015943">
    <property type="entry name" value="WD40/YVTN_repeat-like_dom_sf"/>
</dbReference>
<accession>A0A6M1LFP6</accession>
<organism evidence="2 3">
    <name type="scientific">Falsiroseomonas algicola</name>
    <dbReference type="NCBI Taxonomy" id="2716930"/>
    <lineage>
        <taxon>Bacteria</taxon>
        <taxon>Pseudomonadati</taxon>
        <taxon>Pseudomonadota</taxon>
        <taxon>Alphaproteobacteria</taxon>
        <taxon>Acetobacterales</taxon>
        <taxon>Roseomonadaceae</taxon>
        <taxon>Falsiroseomonas</taxon>
    </lineage>
</organism>
<name>A0A6M1LFP6_9PROT</name>
<evidence type="ECO:0000313" key="3">
    <source>
        <dbReference type="Proteomes" id="UP000475385"/>
    </source>
</evidence>
<dbReference type="SUPFAM" id="SSF82171">
    <property type="entry name" value="DPP6 N-terminal domain-like"/>
    <property type="match status" value="1"/>
</dbReference>
<keyword evidence="3" id="KW-1185">Reference proteome</keyword>
<dbReference type="EMBL" id="JAAIKB010000001">
    <property type="protein sequence ID" value="NGM19070.1"/>
    <property type="molecule type" value="Genomic_DNA"/>
</dbReference>
<evidence type="ECO:0000313" key="2">
    <source>
        <dbReference type="EMBL" id="NGM19070.1"/>
    </source>
</evidence>
<gene>
    <name evidence="2" type="ORF">G3576_03525</name>
</gene>
<keyword evidence="1" id="KW-0732">Signal</keyword>
<feature type="chain" id="PRO_5026862680" description="Lipoprotein" evidence="1">
    <location>
        <begin position="22"/>
        <end position="518"/>
    </location>
</feature>
<dbReference type="Gene3D" id="2.130.10.10">
    <property type="entry name" value="YVTN repeat-like/Quinoprotein amine dehydrogenase"/>
    <property type="match status" value="1"/>
</dbReference>
<sequence length="518" mass="55128">MLRLATKLLAIAMLTANTACSRLPPPWVPPAGEARPYRGMPTGLAFSPDGNRLAITFATTRRSPVGPPFVVHHDGFVIVDAQDLRTVAVQDATPGSIQAVALSDDGGRLLALWRCHGGARGSGNCDEDGVFEHRVGEPGRILLLRESRGSDGRLHALSYDGTGRAVALAAATCRYIHGMGGQCSDYRLLAADHQDATAPRELGSWPVHFATSAPPQLGRDGTVRLYGNGSEMLLRVGEAARILRSGERWLGLVGRHSAVGAGGRVVVAAETMDLSEPRPKDRLVVVRPGPGATSSVLPVTEFDADIGHVAMSADGARAAFIATPLEGTDPQPALHIVDLSDSGNPAVRRTDILARHGLGRTMHATRMTTDELLSRLRALLDARRLSDVEAVGTTLGLRPVLDLPLTDGQGWRFVGELSPAGQEVLLALRTDWSNVGQSVARLYMSLGGVAGPCLTTEAVARVFGEPIENDPPYTAPPGWPPRQPRWSMAYRTAGTSVGVSFGRGYCAWALSLNQAFRR</sequence>
<protein>
    <recommendedName>
        <fullName evidence="4">Lipoprotein</fullName>
    </recommendedName>
</protein>